<dbReference type="InterPro" id="IPR012334">
    <property type="entry name" value="Pectin_lyas_fold"/>
</dbReference>
<dbReference type="InterPro" id="IPR019546">
    <property type="entry name" value="TAT_signal_bac_arc"/>
</dbReference>
<proteinExistence type="predicted"/>
<dbReference type="RefSeq" id="WP_126143514.1">
    <property type="nucleotide sequence ID" value="NZ_RXHU01000073.1"/>
</dbReference>
<feature type="domain" description="Periplasmic copper-binding protein NosD beta helix" evidence="2">
    <location>
        <begin position="297"/>
        <end position="445"/>
    </location>
</feature>
<dbReference type="Pfam" id="PF05048">
    <property type="entry name" value="NosD"/>
    <property type="match status" value="1"/>
</dbReference>
<dbReference type="AlphaFoldDB" id="A0A3S0A8U2"/>
<dbReference type="Pfam" id="PF12708">
    <property type="entry name" value="Pect-lyase_RHGA_epim"/>
    <property type="match status" value="1"/>
</dbReference>
<dbReference type="InterPro" id="IPR006311">
    <property type="entry name" value="TAT_signal"/>
</dbReference>
<evidence type="ECO:0000259" key="2">
    <source>
        <dbReference type="Pfam" id="PF05048"/>
    </source>
</evidence>
<dbReference type="NCBIfam" id="TIGR01409">
    <property type="entry name" value="TAT_signal_seq"/>
    <property type="match status" value="1"/>
</dbReference>
<dbReference type="OrthoDB" id="2496562at2"/>
<feature type="region of interest" description="Disordered" evidence="1">
    <location>
        <begin position="1"/>
        <end position="25"/>
    </location>
</feature>
<accession>A0A3S0A8U2</accession>
<comment type="caution">
    <text evidence="4">The sequence shown here is derived from an EMBL/GenBank/DDBJ whole genome shotgun (WGS) entry which is preliminary data.</text>
</comment>
<dbReference type="InterPro" id="IPR007742">
    <property type="entry name" value="NosD_dom"/>
</dbReference>
<evidence type="ECO:0000259" key="3">
    <source>
        <dbReference type="Pfam" id="PF12708"/>
    </source>
</evidence>
<reference evidence="4 5" key="1">
    <citation type="submission" date="2018-12" db="EMBL/GenBank/DDBJ databases">
        <title>Bacillus ochoae sp. nov., Paenibacillus whitsoniae sp. nov., Paenibacillus spiritus sp. nov. Isolated from the Mars Exploration Rover during spacecraft assembly.</title>
        <authorList>
            <person name="Seuylemezian A."/>
            <person name="Vaishampayan P."/>
        </authorList>
    </citation>
    <scope>NUCLEOTIDE SEQUENCE [LARGE SCALE GENOMIC DNA]</scope>
    <source>
        <strain evidence="4 5">MER 54</strain>
    </source>
</reference>
<evidence type="ECO:0000313" key="5">
    <source>
        <dbReference type="Proteomes" id="UP000276128"/>
    </source>
</evidence>
<evidence type="ECO:0000313" key="4">
    <source>
        <dbReference type="EMBL" id="RTE06675.1"/>
    </source>
</evidence>
<feature type="compositionally biased region" description="Polar residues" evidence="1">
    <location>
        <begin position="10"/>
        <end position="20"/>
    </location>
</feature>
<dbReference type="InterPro" id="IPR011050">
    <property type="entry name" value="Pectin_lyase_fold/virulence"/>
</dbReference>
<dbReference type="PROSITE" id="PS51318">
    <property type="entry name" value="TAT"/>
    <property type="match status" value="1"/>
</dbReference>
<dbReference type="EMBL" id="RXHU01000073">
    <property type="protein sequence ID" value="RTE06675.1"/>
    <property type="molecule type" value="Genomic_DNA"/>
</dbReference>
<feature type="domain" description="Rhamnogalacturonase A/B/Epimerase-like pectate lyase" evidence="3">
    <location>
        <begin position="76"/>
        <end position="253"/>
    </location>
</feature>
<protein>
    <submittedName>
        <fullName evidence="4">DUF1565 domain-containing protein</fullName>
    </submittedName>
</protein>
<sequence length="465" mass="49745">MDPRSHDQPDLQTSPQSSLLASMESADTAAPKSALSRRKLLSALGAAGLAIATGGELLTAPKQADAQAPANTALYNVKDFGASGSQRYDFDDAPAIQSAIDTAAAYGGIVYIPAGMYFLRTPLRPRSNVTLLGAGSSSILRAAMNKFALISVMAAQHVTISKLALQGTGAFNNYSMPRMECGVALEQAVDVQITDCVFSQIDNGVVSSLSDQVYVTNCTFDSLIGTLDIDTQGFGIWCSEASRHHLESNRFNMLFQPCITLSKGSTRSLIANNNMTGCYQSGVLLTAKPDEKPCELNTISGNLIEKFKNPSNKTGYTYGIRLQGYCMDNQIQSNTIYNIEDVGIALEGQAANQKERPHHNHIANNVLRAAGRTGISLVNSYANQLRHNSIHESAADGIALATSGKDAGSYCDRNQIAHNSVNDSVKAPIRIADNRCGENIMLGNYGERNGDKIIDKGADTVTSYL</sequence>
<dbReference type="InterPro" id="IPR006626">
    <property type="entry name" value="PbH1"/>
</dbReference>
<dbReference type="SMART" id="SM00710">
    <property type="entry name" value="PbH1"/>
    <property type="match status" value="8"/>
</dbReference>
<dbReference type="InterPro" id="IPR024535">
    <property type="entry name" value="RHGA/B-epi-like_pectate_lyase"/>
</dbReference>
<name>A0A3S0A8U2_9BACL</name>
<evidence type="ECO:0000256" key="1">
    <source>
        <dbReference type="SAM" id="MobiDB-lite"/>
    </source>
</evidence>
<organism evidence="4 5">
    <name type="scientific">Paenibacillus whitsoniae</name>
    <dbReference type="NCBI Taxonomy" id="2496558"/>
    <lineage>
        <taxon>Bacteria</taxon>
        <taxon>Bacillati</taxon>
        <taxon>Bacillota</taxon>
        <taxon>Bacilli</taxon>
        <taxon>Bacillales</taxon>
        <taxon>Paenibacillaceae</taxon>
        <taxon>Paenibacillus</taxon>
    </lineage>
</organism>
<keyword evidence="5" id="KW-1185">Reference proteome</keyword>
<dbReference type="Proteomes" id="UP000276128">
    <property type="component" value="Unassembled WGS sequence"/>
</dbReference>
<dbReference type="SUPFAM" id="SSF51126">
    <property type="entry name" value="Pectin lyase-like"/>
    <property type="match status" value="1"/>
</dbReference>
<gene>
    <name evidence="4" type="ORF">EJQ19_22645</name>
</gene>
<dbReference type="Gene3D" id="2.160.20.10">
    <property type="entry name" value="Single-stranded right-handed beta-helix, Pectin lyase-like"/>
    <property type="match status" value="2"/>
</dbReference>